<dbReference type="AlphaFoldDB" id="A0A7D9IRE2"/>
<evidence type="ECO:0000313" key="1">
    <source>
        <dbReference type="EMBL" id="CAB4011528.1"/>
    </source>
</evidence>
<dbReference type="OrthoDB" id="5961352at2759"/>
<name>A0A7D9IRE2_PARCT</name>
<keyword evidence="2" id="KW-1185">Reference proteome</keyword>
<comment type="caution">
    <text evidence="1">The sequence shown here is derived from an EMBL/GenBank/DDBJ whole genome shotgun (WGS) entry which is preliminary data.</text>
</comment>
<sequence>MLNRLYFSRTLTSILRGGSDAFNLRGNCKLSGILLRKSGQNVMTTNRLLWTNSNVLCTNVGLFARSKTIPLVLRLRLYQSGSTSTNKTWKGKLWTIVRGFLLATGGLVWLVVLTAYLSLDKVTVDVLENEDSATANALERKLAQHFYKEKNEVDILRKENALDSIWQKLSQEEQVKQIFGEPVFICGYNYKLMNEVQDLAKFESEVDGGKTEGEVERENEIQENNETTADNSVWEAGCYVEGPKKLGLMNVKFEKHNQEWVPVSLHLETYEKTGHVVSNVSGSLPNGIKNFTRLSN</sequence>
<protein>
    <submittedName>
        <fullName evidence="1">Uncharacterized protein</fullName>
    </submittedName>
</protein>
<dbReference type="Proteomes" id="UP001152795">
    <property type="component" value="Unassembled WGS sequence"/>
</dbReference>
<evidence type="ECO:0000313" key="2">
    <source>
        <dbReference type="Proteomes" id="UP001152795"/>
    </source>
</evidence>
<accession>A0A7D9IRE2</accession>
<proteinExistence type="predicted"/>
<reference evidence="1" key="1">
    <citation type="submission" date="2020-04" db="EMBL/GenBank/DDBJ databases">
        <authorList>
            <person name="Alioto T."/>
            <person name="Alioto T."/>
            <person name="Gomez Garrido J."/>
        </authorList>
    </citation>
    <scope>NUCLEOTIDE SEQUENCE</scope>
    <source>
        <strain evidence="1">A484AB</strain>
    </source>
</reference>
<dbReference type="EMBL" id="CACRXK020007179">
    <property type="protein sequence ID" value="CAB4011528.1"/>
    <property type="molecule type" value="Genomic_DNA"/>
</dbReference>
<gene>
    <name evidence="1" type="ORF">PACLA_8A085862</name>
</gene>
<organism evidence="1 2">
    <name type="scientific">Paramuricea clavata</name>
    <name type="common">Red gorgonian</name>
    <name type="synonym">Violescent sea-whip</name>
    <dbReference type="NCBI Taxonomy" id="317549"/>
    <lineage>
        <taxon>Eukaryota</taxon>
        <taxon>Metazoa</taxon>
        <taxon>Cnidaria</taxon>
        <taxon>Anthozoa</taxon>
        <taxon>Octocorallia</taxon>
        <taxon>Malacalcyonacea</taxon>
        <taxon>Plexauridae</taxon>
        <taxon>Paramuricea</taxon>
    </lineage>
</organism>